<reference evidence="11 12" key="1">
    <citation type="submission" date="2013-05" db="EMBL/GenBank/DDBJ databases">
        <title>The Genome Sequence of Actinomyces europaeus ACS-120-V-COL10B.</title>
        <authorList>
            <consortium name="The Broad Institute Genomics Platform"/>
            <person name="Earl A."/>
            <person name="Ward D."/>
            <person name="Feldgarden M."/>
            <person name="Gevers D."/>
            <person name="Saerens B."/>
            <person name="Vaneechoutte M."/>
            <person name="Walker B."/>
            <person name="Young S."/>
            <person name="Zeng Q."/>
            <person name="Gargeya S."/>
            <person name="Fitzgerald M."/>
            <person name="Haas B."/>
            <person name="Abouelleil A."/>
            <person name="Allen A.W."/>
            <person name="Alvarado L."/>
            <person name="Arachchi H.M."/>
            <person name="Berlin A.M."/>
            <person name="Chapman S.B."/>
            <person name="Gainer-Dewar J."/>
            <person name="Goldberg J."/>
            <person name="Griggs A."/>
            <person name="Gujja S."/>
            <person name="Hansen M."/>
            <person name="Howarth C."/>
            <person name="Imamovic A."/>
            <person name="Ireland A."/>
            <person name="Larimer J."/>
            <person name="McCowan C."/>
            <person name="Murphy C."/>
            <person name="Pearson M."/>
            <person name="Poon T.W."/>
            <person name="Priest M."/>
            <person name="Roberts A."/>
            <person name="Saif S."/>
            <person name="Shea T."/>
            <person name="Sisk P."/>
            <person name="Sykes S."/>
            <person name="Wortman J."/>
            <person name="Nusbaum C."/>
            <person name="Birren B."/>
        </authorList>
    </citation>
    <scope>NUCLEOTIDE SEQUENCE [LARGE SCALE GENOMIC DNA]</scope>
    <source>
        <strain evidence="11 12">ACS-120-V-Col10b</strain>
    </source>
</reference>
<dbReference type="GO" id="GO:0140114">
    <property type="term" value="P:cellular detoxification of fluoride"/>
    <property type="evidence" value="ECO:0007669"/>
    <property type="project" value="UniProtKB-UniRule"/>
</dbReference>
<dbReference type="EMBL" id="AGWN01000001">
    <property type="protein sequence ID" value="EPD31461.1"/>
    <property type="molecule type" value="Genomic_DNA"/>
</dbReference>
<feature type="transmembrane region" description="Helical" evidence="10">
    <location>
        <begin position="114"/>
        <end position="134"/>
    </location>
</feature>
<evidence type="ECO:0000256" key="8">
    <source>
        <dbReference type="ARBA" id="ARBA00035585"/>
    </source>
</evidence>
<comment type="function">
    <text evidence="9 10">Fluoride-specific ion channel. Important for reducing fluoride concentration in the cell, thus reducing its toxicity.</text>
</comment>
<evidence type="ECO:0000256" key="7">
    <source>
        <dbReference type="ARBA" id="ARBA00035120"/>
    </source>
</evidence>
<comment type="activity regulation">
    <text evidence="10">Na(+) is not transported, but it plays an essential structural role and its presence is essential for fluoride channel function.</text>
</comment>
<evidence type="ECO:0000256" key="5">
    <source>
        <dbReference type="ARBA" id="ARBA00023136"/>
    </source>
</evidence>
<organism evidence="11 12">
    <name type="scientific">Gleimia europaea ACS-120-V-Col10b</name>
    <dbReference type="NCBI Taxonomy" id="883069"/>
    <lineage>
        <taxon>Bacteria</taxon>
        <taxon>Bacillati</taxon>
        <taxon>Actinomycetota</taxon>
        <taxon>Actinomycetes</taxon>
        <taxon>Actinomycetales</taxon>
        <taxon>Actinomycetaceae</taxon>
        <taxon>Gleimia</taxon>
    </lineage>
</organism>
<dbReference type="GO" id="GO:0046872">
    <property type="term" value="F:metal ion binding"/>
    <property type="evidence" value="ECO:0007669"/>
    <property type="project" value="UniProtKB-KW"/>
</dbReference>
<keyword evidence="12" id="KW-1185">Reference proteome</keyword>
<feature type="transmembrane region" description="Helical" evidence="10">
    <location>
        <begin position="75"/>
        <end position="94"/>
    </location>
</feature>
<evidence type="ECO:0000256" key="6">
    <source>
        <dbReference type="ARBA" id="ARBA00023303"/>
    </source>
</evidence>
<keyword evidence="6 10" id="KW-0407">Ion channel</keyword>
<keyword evidence="2 10" id="KW-1003">Cell membrane</keyword>
<comment type="subcellular location">
    <subcellularLocation>
        <location evidence="1 10">Cell membrane</location>
        <topology evidence="1 10">Multi-pass membrane protein</topology>
    </subcellularLocation>
</comment>
<sequence>MTWLYLALAGGLGAYARYRTDIALQNLMKRRGLIPVKPDAGVIHRSAPAWPIITINIIGSFLAGLLVAHLSAETWLIIGTGLLGGWTTFSTAMVDALNVLTRPDARKASITSGVLTAAFGLLASVASALLGLTISGM</sequence>
<evidence type="ECO:0000256" key="3">
    <source>
        <dbReference type="ARBA" id="ARBA00022692"/>
    </source>
</evidence>
<name>A0A9W5VWZ6_9ACTO</name>
<feature type="binding site" evidence="10">
    <location>
        <position position="87"/>
    </location>
    <ligand>
        <name>Na(+)</name>
        <dbReference type="ChEBI" id="CHEBI:29101"/>
        <note>structural</note>
    </ligand>
</feature>
<keyword evidence="4 10" id="KW-1133">Transmembrane helix</keyword>
<evidence type="ECO:0000256" key="9">
    <source>
        <dbReference type="ARBA" id="ARBA00049940"/>
    </source>
</evidence>
<gene>
    <name evidence="10" type="primary">fluC</name>
    <name evidence="10" type="synonym">crcB</name>
    <name evidence="11" type="ORF">HMPREF9238_01235</name>
</gene>
<dbReference type="AlphaFoldDB" id="A0A9W5VWZ6"/>
<protein>
    <recommendedName>
        <fullName evidence="10">Fluoride-specific ion channel FluC</fullName>
    </recommendedName>
</protein>
<keyword evidence="3 10" id="KW-0812">Transmembrane</keyword>
<evidence type="ECO:0000256" key="1">
    <source>
        <dbReference type="ARBA" id="ARBA00004651"/>
    </source>
</evidence>
<keyword evidence="10" id="KW-0479">Metal-binding</keyword>
<accession>A0A9W5VWZ6</accession>
<comment type="similarity">
    <text evidence="7 10">Belongs to the fluoride channel Fluc/FEX (TC 1.A.43) family.</text>
</comment>
<comment type="catalytic activity">
    <reaction evidence="8">
        <text>fluoride(in) = fluoride(out)</text>
        <dbReference type="Rhea" id="RHEA:76159"/>
        <dbReference type="ChEBI" id="CHEBI:17051"/>
    </reaction>
    <physiologicalReaction direction="left-to-right" evidence="8">
        <dbReference type="Rhea" id="RHEA:76160"/>
    </physiologicalReaction>
</comment>
<dbReference type="InterPro" id="IPR003691">
    <property type="entry name" value="FluC"/>
</dbReference>
<evidence type="ECO:0000256" key="10">
    <source>
        <dbReference type="HAMAP-Rule" id="MF_00454"/>
    </source>
</evidence>
<feature type="transmembrane region" description="Helical" evidence="10">
    <location>
        <begin position="49"/>
        <end position="68"/>
    </location>
</feature>
<comment type="caution">
    <text evidence="11">The sequence shown here is derived from an EMBL/GenBank/DDBJ whole genome shotgun (WGS) entry which is preliminary data.</text>
</comment>
<keyword evidence="10" id="KW-0915">Sodium</keyword>
<dbReference type="RefSeq" id="WP_016444572.1">
    <property type="nucleotide sequence ID" value="NZ_KE150266.1"/>
</dbReference>
<keyword evidence="10" id="KW-0813">Transport</keyword>
<dbReference type="GO" id="GO:0062054">
    <property type="term" value="F:fluoride channel activity"/>
    <property type="evidence" value="ECO:0007669"/>
    <property type="project" value="UniProtKB-UniRule"/>
</dbReference>
<dbReference type="Proteomes" id="UP000014387">
    <property type="component" value="Unassembled WGS sequence"/>
</dbReference>
<evidence type="ECO:0000313" key="11">
    <source>
        <dbReference type="EMBL" id="EPD31461.1"/>
    </source>
</evidence>
<proteinExistence type="inferred from homology"/>
<dbReference type="OrthoDB" id="5148600at2"/>
<evidence type="ECO:0000256" key="4">
    <source>
        <dbReference type="ARBA" id="ARBA00022989"/>
    </source>
</evidence>
<evidence type="ECO:0000256" key="2">
    <source>
        <dbReference type="ARBA" id="ARBA00022475"/>
    </source>
</evidence>
<feature type="binding site" evidence="10">
    <location>
        <position position="84"/>
    </location>
    <ligand>
        <name>Na(+)</name>
        <dbReference type="ChEBI" id="CHEBI:29101"/>
        <note>structural</note>
    </ligand>
</feature>
<dbReference type="Pfam" id="PF02537">
    <property type="entry name" value="CRCB"/>
    <property type="match status" value="1"/>
</dbReference>
<dbReference type="GO" id="GO:0005886">
    <property type="term" value="C:plasma membrane"/>
    <property type="evidence" value="ECO:0007669"/>
    <property type="project" value="UniProtKB-SubCell"/>
</dbReference>
<keyword evidence="10" id="KW-0406">Ion transport</keyword>
<evidence type="ECO:0000313" key="12">
    <source>
        <dbReference type="Proteomes" id="UP000014387"/>
    </source>
</evidence>
<dbReference type="HAMAP" id="MF_00454">
    <property type="entry name" value="FluC"/>
    <property type="match status" value="1"/>
</dbReference>
<keyword evidence="5 10" id="KW-0472">Membrane</keyword>